<proteinExistence type="predicted"/>
<name>A0A6J5NX43_9CAUD</name>
<gene>
    <name evidence="1" type="ORF">UFOVP813_33</name>
</gene>
<reference evidence="1" key="1">
    <citation type="submission" date="2020-04" db="EMBL/GenBank/DDBJ databases">
        <authorList>
            <person name="Chiriac C."/>
            <person name="Salcher M."/>
            <person name="Ghai R."/>
            <person name="Kavagutti S V."/>
        </authorList>
    </citation>
    <scope>NUCLEOTIDE SEQUENCE</scope>
</reference>
<accession>A0A6J5NX43</accession>
<organism evidence="1">
    <name type="scientific">uncultured Caudovirales phage</name>
    <dbReference type="NCBI Taxonomy" id="2100421"/>
    <lineage>
        <taxon>Viruses</taxon>
        <taxon>Duplodnaviria</taxon>
        <taxon>Heunggongvirae</taxon>
        <taxon>Uroviricota</taxon>
        <taxon>Caudoviricetes</taxon>
        <taxon>Peduoviridae</taxon>
        <taxon>Maltschvirus</taxon>
        <taxon>Maltschvirus maltsch</taxon>
    </lineage>
</organism>
<sequence>MSSLESLLCGDAAQAEAFALDCRDAFESPAGQRLLARLCAVAHPMQHTPGMTDHEHGRHEVVATLWRYGASSLTPP</sequence>
<evidence type="ECO:0000313" key="1">
    <source>
        <dbReference type="EMBL" id="CAB4163577.1"/>
    </source>
</evidence>
<dbReference type="EMBL" id="LR796743">
    <property type="protein sequence ID" value="CAB4163577.1"/>
    <property type="molecule type" value="Genomic_DNA"/>
</dbReference>
<protein>
    <submittedName>
        <fullName evidence="1">Uncharacterized protein</fullName>
    </submittedName>
</protein>